<dbReference type="GO" id="GO:0000272">
    <property type="term" value="P:polysaccharide catabolic process"/>
    <property type="evidence" value="ECO:0007669"/>
    <property type="project" value="InterPro"/>
</dbReference>
<dbReference type="OrthoDB" id="6387072at2"/>
<keyword evidence="1" id="KW-0732">Signal</keyword>
<dbReference type="KEGG" id="pbas:SMSP2_00789"/>
<feature type="chain" id="PRO_5012727104" description="Xylosidase/arabinosidase" evidence="1">
    <location>
        <begin position="22"/>
        <end position="660"/>
    </location>
</feature>
<evidence type="ECO:0000256" key="1">
    <source>
        <dbReference type="SAM" id="SignalP"/>
    </source>
</evidence>
<dbReference type="Pfam" id="PF00404">
    <property type="entry name" value="Dockerin_1"/>
    <property type="match status" value="1"/>
</dbReference>
<evidence type="ECO:0000313" key="2">
    <source>
        <dbReference type="EMBL" id="AQQ70441.1"/>
    </source>
</evidence>
<dbReference type="GO" id="GO:0004553">
    <property type="term" value="F:hydrolase activity, hydrolyzing O-glycosyl compounds"/>
    <property type="evidence" value="ECO:0007669"/>
    <property type="project" value="InterPro"/>
</dbReference>
<dbReference type="InterPro" id="IPR036439">
    <property type="entry name" value="Dockerin_dom_sf"/>
</dbReference>
<gene>
    <name evidence="2" type="ORF">SMSP2_00789</name>
</gene>
<dbReference type="EMBL" id="CP019646">
    <property type="protein sequence ID" value="AQQ70441.1"/>
    <property type="molecule type" value="Genomic_DNA"/>
</dbReference>
<dbReference type="PROSITE" id="PS00018">
    <property type="entry name" value="EF_HAND_1"/>
    <property type="match status" value="1"/>
</dbReference>
<dbReference type="AlphaFoldDB" id="A0A1Q2MCL8"/>
<sequence precursor="true">MSCNRLKSALFFICASFSALSAQTNIAFENVVMGTEITNLVPQGGFESGTYGWNHISGHVDTAAGPAELCVPLSCGNGILQGYIDNNDTLGQVRREITIQGGEEMVISAYLWNLSDDTHKIDVVVVDLNDESWEGQLVLYSYNQGCRDGVFCYQSFTPPAGTHNVTLRCFYNGVTADDDNWPDYPVAAMWDNIAITPASAFQPPSNDLGGYSPGDINLDGFVNIGDFQLLVAEWLESEGCIYSDINKDGTVNSRDFDSISKEWDGNTDSEWNQTLTGSVMCGYQGWFNCPDDGANRGWVHWGSNNRFEPGYCTIDLWPDISEYEPDELFPSGFKYENGETAYVFSSYNRKTVLRHFKWMRDYNIDGAYLQRFATETYGGTSLNHRDTVLAHCKEAANLYKRKYVMMYDLSGLGETGTFQVIRDWKRLVDVYGLTKDPDDKAYAHHNGKPVIAVWGIGFNDRAYTLEECKSLLNFFRADPDYGGMTIMVGIPSYWRTLGKDCVNDPYLFEVLEEADILSPWAVGRYSNTSGVNSYANNVWIPDMQWCQSHSKEYLPVVFPGFSWYNLHGGTLDQIPRRGGQFLWEQYYKTIKDAGVSMVYQAMFDEVDEATAIFKCTNNPPVGSFIDYEGLPSDHYLWLVGQAAKMLRGEIPVTSTIPIRD</sequence>
<dbReference type="Gene3D" id="2.60.120.260">
    <property type="entry name" value="Galactose-binding domain-like"/>
    <property type="match status" value="1"/>
</dbReference>
<dbReference type="CDD" id="cd11576">
    <property type="entry name" value="GH99_GH71_like_2"/>
    <property type="match status" value="1"/>
</dbReference>
<dbReference type="InterPro" id="IPR018247">
    <property type="entry name" value="EF_Hand_1_Ca_BS"/>
</dbReference>
<proteinExistence type="predicted"/>
<name>A0A1Q2MCL8_9BACT</name>
<dbReference type="Gene3D" id="1.10.1330.10">
    <property type="entry name" value="Dockerin domain"/>
    <property type="match status" value="1"/>
</dbReference>
<reference evidence="3" key="1">
    <citation type="submission" date="2017-02" db="EMBL/GenBank/DDBJ databases">
        <title>Comparative genomics and description of representatives of a novel lineage of planctomycetes thriving in anoxic sediments.</title>
        <authorList>
            <person name="Spring S."/>
            <person name="Bunk B."/>
            <person name="Sproer C."/>
        </authorList>
    </citation>
    <scope>NUCLEOTIDE SEQUENCE [LARGE SCALE GENOMIC DNA]</scope>
    <source>
        <strain evidence="3">SM-Chi-D1</strain>
    </source>
</reference>
<protein>
    <recommendedName>
        <fullName evidence="4">Xylosidase/arabinosidase</fullName>
    </recommendedName>
</protein>
<feature type="signal peptide" evidence="1">
    <location>
        <begin position="1"/>
        <end position="21"/>
    </location>
</feature>
<dbReference type="Gene3D" id="3.20.20.80">
    <property type="entry name" value="Glycosidases"/>
    <property type="match status" value="1"/>
</dbReference>
<dbReference type="SUPFAM" id="SSF63446">
    <property type="entry name" value="Type I dockerin domain"/>
    <property type="match status" value="1"/>
</dbReference>
<dbReference type="STRING" id="1851148.SMSP2_00789"/>
<dbReference type="RefSeq" id="WP_146682704.1">
    <property type="nucleotide sequence ID" value="NZ_CP019646.1"/>
</dbReference>
<evidence type="ECO:0008006" key="4">
    <source>
        <dbReference type="Google" id="ProtNLM"/>
    </source>
</evidence>
<evidence type="ECO:0000313" key="3">
    <source>
        <dbReference type="Proteomes" id="UP000188181"/>
    </source>
</evidence>
<dbReference type="InterPro" id="IPR002105">
    <property type="entry name" value="Dockerin_1_rpt"/>
</dbReference>
<dbReference type="Proteomes" id="UP000188181">
    <property type="component" value="Chromosome"/>
</dbReference>
<organism evidence="2 3">
    <name type="scientific">Limihaloglobus sulfuriphilus</name>
    <dbReference type="NCBI Taxonomy" id="1851148"/>
    <lineage>
        <taxon>Bacteria</taxon>
        <taxon>Pseudomonadati</taxon>
        <taxon>Planctomycetota</taxon>
        <taxon>Phycisphaerae</taxon>
        <taxon>Sedimentisphaerales</taxon>
        <taxon>Sedimentisphaeraceae</taxon>
        <taxon>Limihaloglobus</taxon>
    </lineage>
</organism>
<accession>A0A1Q2MCL8</accession>
<keyword evidence="3" id="KW-1185">Reference proteome</keyword>